<feature type="domain" description="PLD phosphodiesterase" evidence="8">
    <location>
        <begin position="365"/>
        <end position="392"/>
    </location>
</feature>
<evidence type="ECO:0000256" key="4">
    <source>
        <dbReference type="ARBA" id="ARBA00022737"/>
    </source>
</evidence>
<dbReference type="Proteomes" id="UP000266258">
    <property type="component" value="Unassembled WGS sequence"/>
</dbReference>
<name>A0A3A1Y513_9GAMM</name>
<dbReference type="InterPro" id="IPR001736">
    <property type="entry name" value="PLipase_D/transphosphatidylase"/>
</dbReference>
<evidence type="ECO:0000256" key="1">
    <source>
        <dbReference type="ARBA" id="ARBA00010682"/>
    </source>
</evidence>
<dbReference type="EMBL" id="NRJH01000016">
    <property type="protein sequence ID" value="RIY33382.1"/>
    <property type="molecule type" value="Genomic_DNA"/>
</dbReference>
<dbReference type="SUPFAM" id="SSF56024">
    <property type="entry name" value="Phospholipase D/nuclease"/>
    <property type="match status" value="2"/>
</dbReference>
<proteinExistence type="inferred from homology"/>
<dbReference type="GO" id="GO:0003882">
    <property type="term" value="F:CDP-diacylglycerol-serine O-phosphatidyltransferase activity"/>
    <property type="evidence" value="ECO:0007669"/>
    <property type="project" value="TreeGrafter"/>
</dbReference>
<dbReference type="GO" id="GO:0008444">
    <property type="term" value="F:CDP-diacylglycerol-glycerol-3-phosphate 3-phosphatidyltransferase activity"/>
    <property type="evidence" value="ECO:0007669"/>
    <property type="project" value="InterPro"/>
</dbReference>
<dbReference type="PANTHER" id="PTHR12586:SF1">
    <property type="entry name" value="CDP-DIACYLGLYCEROL--GLYCEROL-3-PHOSPHATE 3-PHOSPHATIDYLTRANSFERASE, MITOCHONDRIAL"/>
    <property type="match status" value="1"/>
</dbReference>
<dbReference type="InterPro" id="IPR025202">
    <property type="entry name" value="PLD-like_dom"/>
</dbReference>
<evidence type="ECO:0000259" key="8">
    <source>
        <dbReference type="PROSITE" id="PS50035"/>
    </source>
</evidence>
<organism evidence="9 10">
    <name type="scientific">Psittacicella melopsittaci</name>
    <dbReference type="NCBI Taxonomy" id="2028576"/>
    <lineage>
        <taxon>Bacteria</taxon>
        <taxon>Pseudomonadati</taxon>
        <taxon>Pseudomonadota</taxon>
        <taxon>Gammaproteobacteria</taxon>
        <taxon>Pasteurellales</taxon>
        <taxon>Psittacicellaceae</taxon>
        <taxon>Psittacicella</taxon>
    </lineage>
</organism>
<keyword evidence="4" id="KW-0677">Repeat</keyword>
<keyword evidence="2" id="KW-0444">Lipid biosynthesis</keyword>
<dbReference type="PIRSF" id="PIRSF000850">
    <property type="entry name" value="Phospholipase_D_PSS"/>
    <property type="match status" value="1"/>
</dbReference>
<evidence type="ECO:0000313" key="10">
    <source>
        <dbReference type="Proteomes" id="UP000266258"/>
    </source>
</evidence>
<keyword evidence="5" id="KW-0443">Lipid metabolism</keyword>
<dbReference type="RefSeq" id="WP_119496607.1">
    <property type="nucleotide sequence ID" value="NZ_NRJH01000016.1"/>
</dbReference>
<evidence type="ECO:0000256" key="6">
    <source>
        <dbReference type="ARBA" id="ARBA00023209"/>
    </source>
</evidence>
<dbReference type="NCBIfam" id="NF006946">
    <property type="entry name" value="PRK09428.1"/>
    <property type="match status" value="1"/>
</dbReference>
<reference evidence="9 10" key="1">
    <citation type="submission" date="2017-08" db="EMBL/GenBank/DDBJ databases">
        <title>Reclassification of Bisgaard taxon 37 and 44.</title>
        <authorList>
            <person name="Christensen H."/>
        </authorList>
    </citation>
    <scope>NUCLEOTIDE SEQUENCE [LARGE SCALE GENOMIC DNA]</scope>
    <source>
        <strain evidence="9 10">B96_4</strain>
    </source>
</reference>
<keyword evidence="3" id="KW-0808">Transferase</keyword>
<accession>A0A3A1Y513</accession>
<evidence type="ECO:0000256" key="3">
    <source>
        <dbReference type="ARBA" id="ARBA00022679"/>
    </source>
</evidence>
<keyword evidence="7" id="KW-1208">Phospholipid metabolism</keyword>
<dbReference type="Pfam" id="PF13091">
    <property type="entry name" value="PLDc_2"/>
    <property type="match status" value="2"/>
</dbReference>
<comment type="caution">
    <text evidence="9">The sequence shown here is derived from an EMBL/GenBank/DDBJ whole genome shotgun (WGS) entry which is preliminary data.</text>
</comment>
<dbReference type="PROSITE" id="PS50035">
    <property type="entry name" value="PLD"/>
    <property type="match status" value="1"/>
</dbReference>
<dbReference type="SMART" id="SM00155">
    <property type="entry name" value="PLDc"/>
    <property type="match status" value="2"/>
</dbReference>
<dbReference type="GO" id="GO:0005829">
    <property type="term" value="C:cytosol"/>
    <property type="evidence" value="ECO:0007669"/>
    <property type="project" value="TreeGrafter"/>
</dbReference>
<dbReference type="InterPro" id="IPR016270">
    <property type="entry name" value="PGS1"/>
</dbReference>
<evidence type="ECO:0000256" key="5">
    <source>
        <dbReference type="ARBA" id="ARBA00023098"/>
    </source>
</evidence>
<evidence type="ECO:0000256" key="2">
    <source>
        <dbReference type="ARBA" id="ARBA00022516"/>
    </source>
</evidence>
<dbReference type="AlphaFoldDB" id="A0A3A1Y513"/>
<sequence>MLNTLINQGYIVEDNKISFLQHPQQYLNSLLELIKNARQRILINCLYLENDQSGQLVMQALINAVEKNPQLQVDVFLDLHRAQRSRLGEEQKLSNSHWYYQTLSNFNRKSEHGRINIYGVPCNARELFGVYHIKGMVFDNTILYTGASINNNYCAYQTYRQDRYQLIEDQALADTFYDFIYKNFATAQEHALAGAKAAISLFSDNLSSRPGKSERLDYKNFRQNVLCGRNLKYAKTSNDGKANNLVPGHVIITPLFGIGKRNPINQTIFEVITQAQEQILIYTPYFNFTKQLTKRLIEACKRGVKLRIILSDKVANDFYTDPEDQSYTSANSLPYLYELNLRKFLKNNQNLISEGKIEVFAWRHDNNSYHAKGLAIDNKFYIWTGSNLNERSFNIDAENALLVYDPYYLLKQRAEHEMQFMLQHCTKLTSYQQIEAQRDYPRRVKQTLRRARWFFIDKLAKKLF</sequence>
<keyword evidence="6" id="KW-0594">Phospholipid biosynthesis</keyword>
<dbReference type="GO" id="GO:0032049">
    <property type="term" value="P:cardiolipin biosynthetic process"/>
    <property type="evidence" value="ECO:0007669"/>
    <property type="project" value="InterPro"/>
</dbReference>
<dbReference type="Gene3D" id="3.30.870.10">
    <property type="entry name" value="Endonuclease Chain A"/>
    <property type="match status" value="2"/>
</dbReference>
<gene>
    <name evidence="9" type="ORF">CJP74_01995</name>
</gene>
<keyword evidence="10" id="KW-1185">Reference proteome</keyword>
<dbReference type="PANTHER" id="PTHR12586">
    <property type="entry name" value="CDP-DIACYLGLYCEROL--SERINE O-PHOSPHATIDYLTRANSFERASE"/>
    <property type="match status" value="1"/>
</dbReference>
<evidence type="ECO:0000256" key="7">
    <source>
        <dbReference type="ARBA" id="ARBA00023264"/>
    </source>
</evidence>
<comment type="similarity">
    <text evidence="1">Belongs to the CDP-alcohol phosphatidyltransferase class-II family.</text>
</comment>
<evidence type="ECO:0000313" key="9">
    <source>
        <dbReference type="EMBL" id="RIY33382.1"/>
    </source>
</evidence>
<protein>
    <recommendedName>
        <fullName evidence="8">PLD phosphodiesterase domain-containing protein</fullName>
    </recommendedName>
</protein>
<dbReference type="OrthoDB" id="8543662at2"/>